<sequence>MCLPNDWDNSEYDDSEIVNQFYEKTPFPNYEDMEGINDLVKKSEMGYYAKFLNEQIPFNVNVLEVGCGTGQLANYLGLASRNVFGTDMCLNSLQLAEKFRYKNNINNTRFYQMNLFNPIFQENSFHLVICQGVLHHTSDPYLGFQSISKLVKRGGYIIIGLYNKYGRLITDARRVFFKITGDNLKFVDPRLKKTDRGKLKRESWFKDQYKHPYETKHTIDEVLNWFKRNEIEFINSIPKSKPFTPITINEKLFKP</sequence>
<dbReference type="Gene3D" id="3.40.50.150">
    <property type="entry name" value="Vaccinia Virus protein VP39"/>
    <property type="match status" value="1"/>
</dbReference>
<feature type="non-terminal residue" evidence="2">
    <location>
        <position position="255"/>
    </location>
</feature>
<feature type="domain" description="Methyltransferase type 11" evidence="1">
    <location>
        <begin position="63"/>
        <end position="159"/>
    </location>
</feature>
<name>A0A382ZUG5_9ZZZZ</name>
<evidence type="ECO:0000313" key="2">
    <source>
        <dbReference type="EMBL" id="SVD99167.1"/>
    </source>
</evidence>
<gene>
    <name evidence="2" type="ORF">METZ01_LOCUS452021</name>
</gene>
<dbReference type="PANTHER" id="PTHR43861:SF6">
    <property type="entry name" value="METHYLTRANSFERASE TYPE 11"/>
    <property type="match status" value="1"/>
</dbReference>
<dbReference type="Pfam" id="PF08241">
    <property type="entry name" value="Methyltransf_11"/>
    <property type="match status" value="1"/>
</dbReference>
<dbReference type="InterPro" id="IPR029063">
    <property type="entry name" value="SAM-dependent_MTases_sf"/>
</dbReference>
<dbReference type="CDD" id="cd02440">
    <property type="entry name" value="AdoMet_MTases"/>
    <property type="match status" value="1"/>
</dbReference>
<organism evidence="2">
    <name type="scientific">marine metagenome</name>
    <dbReference type="NCBI Taxonomy" id="408172"/>
    <lineage>
        <taxon>unclassified sequences</taxon>
        <taxon>metagenomes</taxon>
        <taxon>ecological metagenomes</taxon>
    </lineage>
</organism>
<proteinExistence type="predicted"/>
<dbReference type="AlphaFoldDB" id="A0A382ZUG5"/>
<dbReference type="SUPFAM" id="SSF53335">
    <property type="entry name" value="S-adenosyl-L-methionine-dependent methyltransferases"/>
    <property type="match status" value="1"/>
</dbReference>
<dbReference type="EMBL" id="UINC01186781">
    <property type="protein sequence ID" value="SVD99167.1"/>
    <property type="molecule type" value="Genomic_DNA"/>
</dbReference>
<accession>A0A382ZUG5</accession>
<dbReference type="PANTHER" id="PTHR43861">
    <property type="entry name" value="TRANS-ACONITATE 2-METHYLTRANSFERASE-RELATED"/>
    <property type="match status" value="1"/>
</dbReference>
<dbReference type="GO" id="GO:0008757">
    <property type="term" value="F:S-adenosylmethionine-dependent methyltransferase activity"/>
    <property type="evidence" value="ECO:0007669"/>
    <property type="project" value="InterPro"/>
</dbReference>
<reference evidence="2" key="1">
    <citation type="submission" date="2018-05" db="EMBL/GenBank/DDBJ databases">
        <authorList>
            <person name="Lanie J.A."/>
            <person name="Ng W.-L."/>
            <person name="Kazmierczak K.M."/>
            <person name="Andrzejewski T.M."/>
            <person name="Davidsen T.M."/>
            <person name="Wayne K.J."/>
            <person name="Tettelin H."/>
            <person name="Glass J.I."/>
            <person name="Rusch D."/>
            <person name="Podicherti R."/>
            <person name="Tsui H.-C.T."/>
            <person name="Winkler M.E."/>
        </authorList>
    </citation>
    <scope>NUCLEOTIDE SEQUENCE</scope>
</reference>
<protein>
    <recommendedName>
        <fullName evidence="1">Methyltransferase type 11 domain-containing protein</fullName>
    </recommendedName>
</protein>
<evidence type="ECO:0000259" key="1">
    <source>
        <dbReference type="Pfam" id="PF08241"/>
    </source>
</evidence>
<dbReference type="InterPro" id="IPR013216">
    <property type="entry name" value="Methyltransf_11"/>
</dbReference>